<accession>A0A1I4ZZ18</accession>
<keyword evidence="3" id="KW-1185">Reference proteome</keyword>
<evidence type="ECO:0000313" key="2">
    <source>
        <dbReference type="EMBL" id="SFN55464.1"/>
    </source>
</evidence>
<dbReference type="RefSeq" id="WP_139225078.1">
    <property type="nucleotide sequence ID" value="NZ_FOVF01000030.1"/>
</dbReference>
<evidence type="ECO:0000313" key="3">
    <source>
        <dbReference type="Proteomes" id="UP000198575"/>
    </source>
</evidence>
<dbReference type="Proteomes" id="UP000198575">
    <property type="component" value="Unassembled WGS sequence"/>
</dbReference>
<dbReference type="STRING" id="578942.SAMN05216289_13036"/>
<organism evidence="2 3">
    <name type="scientific">Dokdonella immobilis</name>
    <dbReference type="NCBI Taxonomy" id="578942"/>
    <lineage>
        <taxon>Bacteria</taxon>
        <taxon>Pseudomonadati</taxon>
        <taxon>Pseudomonadota</taxon>
        <taxon>Gammaproteobacteria</taxon>
        <taxon>Lysobacterales</taxon>
        <taxon>Rhodanobacteraceae</taxon>
        <taxon>Dokdonella</taxon>
    </lineage>
</organism>
<dbReference type="AlphaFoldDB" id="A0A1I4ZZ18"/>
<feature type="chain" id="PRO_5011441950" evidence="1">
    <location>
        <begin position="34"/>
        <end position="194"/>
    </location>
</feature>
<feature type="signal peptide" evidence="1">
    <location>
        <begin position="1"/>
        <end position="33"/>
    </location>
</feature>
<proteinExistence type="predicted"/>
<name>A0A1I4ZZ18_9GAMM</name>
<dbReference type="EMBL" id="FOVF01000030">
    <property type="protein sequence ID" value="SFN55464.1"/>
    <property type="molecule type" value="Genomic_DNA"/>
</dbReference>
<reference evidence="2 3" key="1">
    <citation type="submission" date="2016-10" db="EMBL/GenBank/DDBJ databases">
        <authorList>
            <person name="de Groot N.N."/>
        </authorList>
    </citation>
    <scope>NUCLEOTIDE SEQUENCE [LARGE SCALE GENOMIC DNA]</scope>
    <source>
        <strain evidence="2 3">CGMCC 1.7659</strain>
    </source>
</reference>
<evidence type="ECO:0000256" key="1">
    <source>
        <dbReference type="SAM" id="SignalP"/>
    </source>
</evidence>
<gene>
    <name evidence="2" type="ORF">SAMN05216289_13036</name>
</gene>
<protein>
    <submittedName>
        <fullName evidence="2">Uncharacterized protein</fullName>
    </submittedName>
</protein>
<keyword evidence="1" id="KW-0732">Signal</keyword>
<sequence>MTATATRSATTLRRAPLAALLAFAGLASGMFWVAPDAAADGSRQTRAAQDRGEASMRIDNASWQAGSANARLRGTSLNVSAMHSNRVEETVITERLSLRIPDYRGPGQYAAAIGSSFVRAGIRIPKNADDSTEADSEVLTDALKGARMIRLDNAEVEIDSVDDGFVGGRFRLEAASAGAQPAISEGVFRARLRE</sequence>